<evidence type="ECO:0000256" key="6">
    <source>
        <dbReference type="ARBA" id="ARBA00022842"/>
    </source>
</evidence>
<dbReference type="InterPro" id="IPR011179">
    <property type="entry name" value="IPdP_isomerase"/>
</dbReference>
<feature type="binding site" evidence="11">
    <location>
        <position position="151"/>
    </location>
    <ligand>
        <name>Mg(2+)</name>
        <dbReference type="ChEBI" id="CHEBI:18420"/>
    </ligand>
</feature>
<keyword evidence="7 11" id="KW-0521">NADP</keyword>
<keyword evidence="9 11" id="KW-0413">Isomerase</keyword>
<feature type="binding site" evidence="11">
    <location>
        <position position="91"/>
    </location>
    <ligand>
        <name>FMN</name>
        <dbReference type="ChEBI" id="CHEBI:58210"/>
    </ligand>
</feature>
<comment type="cofactor">
    <cofactor evidence="1 11">
        <name>FMN</name>
        <dbReference type="ChEBI" id="CHEBI:58210"/>
    </cofactor>
</comment>
<dbReference type="PANTHER" id="PTHR43665:SF1">
    <property type="entry name" value="ISOPENTENYL-DIPHOSPHATE DELTA-ISOMERASE"/>
    <property type="match status" value="1"/>
</dbReference>
<comment type="subunit">
    <text evidence="10 11">Homooctamer. Dimer of tetramers.</text>
</comment>
<keyword evidence="3 11" id="KW-0285">Flavoprotein</keyword>
<dbReference type="STRING" id="1278311.GCA_000428705_00100"/>
<dbReference type="GO" id="GO:0016491">
    <property type="term" value="F:oxidoreductase activity"/>
    <property type="evidence" value="ECO:0007669"/>
    <property type="project" value="InterPro"/>
</dbReference>
<evidence type="ECO:0000256" key="2">
    <source>
        <dbReference type="ARBA" id="ARBA00022490"/>
    </source>
</evidence>
<dbReference type="InterPro" id="IPR000262">
    <property type="entry name" value="FMN-dep_DH"/>
</dbReference>
<dbReference type="RefSeq" id="WP_084156601.1">
    <property type="nucleotide sequence ID" value="NZ_LR215048.1"/>
</dbReference>
<comment type="subcellular location">
    <subcellularLocation>
        <location evidence="11">Cytoplasm</location>
    </subcellularLocation>
</comment>
<comment type="cofactor">
    <cofactor evidence="11">
        <name>Mg(2+)</name>
        <dbReference type="ChEBI" id="CHEBI:18420"/>
    </cofactor>
</comment>
<dbReference type="PANTHER" id="PTHR43665">
    <property type="entry name" value="ISOPENTENYL-DIPHOSPHATE DELTA-ISOMERASE"/>
    <property type="match status" value="1"/>
</dbReference>
<dbReference type="PIRSF" id="PIRSF003314">
    <property type="entry name" value="IPP_isomerase"/>
    <property type="match status" value="1"/>
</dbReference>
<evidence type="ECO:0000256" key="4">
    <source>
        <dbReference type="ARBA" id="ARBA00022643"/>
    </source>
</evidence>
<evidence type="ECO:0000256" key="10">
    <source>
        <dbReference type="ARBA" id="ARBA00025810"/>
    </source>
</evidence>
<dbReference type="EMBL" id="LR215048">
    <property type="protein sequence ID" value="VEU81018.1"/>
    <property type="molecule type" value="Genomic_DNA"/>
</dbReference>
<dbReference type="GO" id="GO:0000287">
    <property type="term" value="F:magnesium ion binding"/>
    <property type="evidence" value="ECO:0007669"/>
    <property type="project" value="UniProtKB-UniRule"/>
</dbReference>
<protein>
    <recommendedName>
        <fullName evidence="11">Isopentenyl-diphosphate delta-isomerase</fullName>
        <shortName evidence="11">IPP isomerase</shortName>
        <ecNumber evidence="11">5.3.3.2</ecNumber>
    </recommendedName>
    <alternativeName>
        <fullName evidence="11">Isopentenyl diphosphate:dimethylallyl diphosphate isomerase</fullName>
    </alternativeName>
    <alternativeName>
        <fullName evidence="11">Isopentenyl pyrophosphate isomerase</fullName>
    </alternativeName>
    <alternativeName>
        <fullName evidence="11">Type 2 isopentenyl diphosphate isomerase</fullName>
        <shortName evidence="11">IDI-2</shortName>
    </alternativeName>
</protein>
<feature type="binding site" evidence="11">
    <location>
        <position position="207"/>
    </location>
    <ligand>
        <name>FMN</name>
        <dbReference type="ChEBI" id="CHEBI:58210"/>
    </ligand>
</feature>
<evidence type="ECO:0000256" key="7">
    <source>
        <dbReference type="ARBA" id="ARBA00022857"/>
    </source>
</evidence>
<dbReference type="OrthoDB" id="9795032at2"/>
<evidence type="ECO:0000313" key="14">
    <source>
        <dbReference type="Proteomes" id="UP000289841"/>
    </source>
</evidence>
<evidence type="ECO:0000256" key="11">
    <source>
        <dbReference type="HAMAP-Rule" id="MF_00354"/>
    </source>
</evidence>
<proteinExistence type="inferred from homology"/>
<evidence type="ECO:0000256" key="5">
    <source>
        <dbReference type="ARBA" id="ARBA00022723"/>
    </source>
</evidence>
<name>A0A449BF13_HAPAX</name>
<feature type="domain" description="FMN-dependent dehydrogenase" evidence="12">
    <location>
        <begin position="161"/>
        <end position="318"/>
    </location>
</feature>
<dbReference type="HAMAP" id="MF_00354">
    <property type="entry name" value="Idi_2"/>
    <property type="match status" value="1"/>
</dbReference>
<dbReference type="EC" id="5.3.3.2" evidence="11"/>
<keyword evidence="8 11" id="KW-0414">Isoprene biosynthesis</keyword>
<dbReference type="Proteomes" id="UP000289841">
    <property type="component" value="Chromosome"/>
</dbReference>
<keyword evidence="2 11" id="KW-0963">Cytoplasm</keyword>
<keyword evidence="5 11" id="KW-0479">Metal-binding</keyword>
<dbReference type="SUPFAM" id="SSF51395">
    <property type="entry name" value="FMN-linked oxidoreductases"/>
    <property type="match status" value="1"/>
</dbReference>
<comment type="cofactor">
    <cofactor evidence="11">
        <name>NADPH</name>
        <dbReference type="ChEBI" id="CHEBI:57783"/>
    </cofactor>
</comment>
<accession>A0A449BF13</accession>
<dbReference type="Gene3D" id="3.20.20.70">
    <property type="entry name" value="Aldolase class I"/>
    <property type="match status" value="1"/>
</dbReference>
<evidence type="ECO:0000259" key="12">
    <source>
        <dbReference type="Pfam" id="PF01070"/>
    </source>
</evidence>
<keyword evidence="4 11" id="KW-0288">FMN</keyword>
<gene>
    <name evidence="11 13" type="primary">fni</name>
    <name evidence="13" type="ORF">NCTC10138_01408</name>
</gene>
<dbReference type="CDD" id="cd02811">
    <property type="entry name" value="IDI-2_FMN"/>
    <property type="match status" value="1"/>
</dbReference>
<feature type="binding site" evidence="11">
    <location>
        <position position="212"/>
    </location>
    <ligand>
        <name>FMN</name>
        <dbReference type="ChEBI" id="CHEBI:58210"/>
    </ligand>
</feature>
<feature type="binding site" evidence="11">
    <location>
        <position position="120"/>
    </location>
    <ligand>
        <name>FMN</name>
        <dbReference type="ChEBI" id="CHEBI:58210"/>
    </ligand>
</feature>
<dbReference type="NCBIfam" id="TIGR02151">
    <property type="entry name" value="IPP_isom_2"/>
    <property type="match status" value="1"/>
</dbReference>
<feature type="binding site" evidence="11">
    <location>
        <position position="150"/>
    </location>
    <ligand>
        <name>substrate</name>
    </ligand>
</feature>
<dbReference type="GO" id="GO:0070402">
    <property type="term" value="F:NADPH binding"/>
    <property type="evidence" value="ECO:0007669"/>
    <property type="project" value="UniProtKB-UniRule"/>
</dbReference>
<comment type="caution">
    <text evidence="11">Lacks conserved residue(s) required for the propagation of feature annotation.</text>
</comment>
<evidence type="ECO:0000256" key="8">
    <source>
        <dbReference type="ARBA" id="ARBA00023229"/>
    </source>
</evidence>
<evidence type="ECO:0000256" key="9">
    <source>
        <dbReference type="ARBA" id="ARBA00023235"/>
    </source>
</evidence>
<feature type="binding site" evidence="11">
    <location>
        <begin position="276"/>
        <end position="277"/>
    </location>
    <ligand>
        <name>FMN</name>
        <dbReference type="ChEBI" id="CHEBI:58210"/>
    </ligand>
</feature>
<evidence type="ECO:0000313" key="13">
    <source>
        <dbReference type="EMBL" id="VEU81018.1"/>
    </source>
</evidence>
<dbReference type="InterPro" id="IPR013785">
    <property type="entry name" value="Aldolase_TIM"/>
</dbReference>
<dbReference type="GO" id="GO:0005737">
    <property type="term" value="C:cytoplasm"/>
    <property type="evidence" value="ECO:0007669"/>
    <property type="project" value="UniProtKB-SubCell"/>
</dbReference>
<sequence length="322" mass="36428">MDIVNRKDQHVKYAKEEKIEYNDFDNLILEHVSIPSFDVEDVNLSTSFLGQTFKYPFYINAMTGGSAKTKIINEKLALYAKTFNLPLVLGSQSAALKNSELISTYDIVRKINPKGFIIGNVSANANIDDALRAIQMIKADALSIHVNVIQELVMSEGDRKFKHWKENIKDIVEKLNKPVLVKEVGFGMSKKTINELIEIGVKYLDVSGMGGTNFARIERKRNNDNDFTFENVGISTVKSLKNAENLKLEVYASGGIRNALDIFKALYLGAKAVGLSRFFLLLTEKDDEEAFKIIETLIENLKKCFVIFGYKDLNELHNRRED</sequence>
<dbReference type="Pfam" id="PF01070">
    <property type="entry name" value="FMN_dh"/>
    <property type="match status" value="1"/>
</dbReference>
<dbReference type="GO" id="GO:0010181">
    <property type="term" value="F:FMN binding"/>
    <property type="evidence" value="ECO:0007669"/>
    <property type="project" value="UniProtKB-UniRule"/>
</dbReference>
<feature type="binding site" evidence="11">
    <location>
        <begin position="61"/>
        <end position="63"/>
    </location>
    <ligand>
        <name>FMN</name>
        <dbReference type="ChEBI" id="CHEBI:58210"/>
    </ligand>
</feature>
<dbReference type="AlphaFoldDB" id="A0A449BF13"/>
<comment type="catalytic activity">
    <reaction evidence="11">
        <text>isopentenyl diphosphate = dimethylallyl diphosphate</text>
        <dbReference type="Rhea" id="RHEA:23284"/>
        <dbReference type="ChEBI" id="CHEBI:57623"/>
        <dbReference type="ChEBI" id="CHEBI:128769"/>
        <dbReference type="EC" id="5.3.3.2"/>
    </reaction>
</comment>
<comment type="similarity">
    <text evidence="11">Belongs to the IPP isomerase type 2 family.</text>
</comment>
<organism evidence="13 14">
    <name type="scientific">Haploplasma axanthum</name>
    <name type="common">Acholeplasma axanthum</name>
    <dbReference type="NCBI Taxonomy" id="29552"/>
    <lineage>
        <taxon>Bacteria</taxon>
        <taxon>Bacillati</taxon>
        <taxon>Mycoplasmatota</taxon>
        <taxon>Mollicutes</taxon>
        <taxon>Acholeplasmatales</taxon>
        <taxon>Acholeplasmataceae</taxon>
        <taxon>Haploplasma</taxon>
    </lineage>
</organism>
<keyword evidence="14" id="KW-1185">Reference proteome</keyword>
<reference evidence="13 14" key="1">
    <citation type="submission" date="2019-01" db="EMBL/GenBank/DDBJ databases">
        <authorList>
            <consortium name="Pathogen Informatics"/>
        </authorList>
    </citation>
    <scope>NUCLEOTIDE SEQUENCE [LARGE SCALE GENOMIC DNA]</scope>
    <source>
        <strain evidence="13 14">NCTC10138</strain>
    </source>
</reference>
<feature type="binding site" evidence="11">
    <location>
        <position position="182"/>
    </location>
    <ligand>
        <name>FMN</name>
        <dbReference type="ChEBI" id="CHEBI:58210"/>
    </ligand>
</feature>
<keyword evidence="6 11" id="KW-0460">Magnesium</keyword>
<evidence type="ECO:0000256" key="1">
    <source>
        <dbReference type="ARBA" id="ARBA00001917"/>
    </source>
</evidence>
<feature type="binding site" evidence="11">
    <location>
        <begin position="6"/>
        <end position="7"/>
    </location>
    <ligand>
        <name>substrate</name>
    </ligand>
</feature>
<dbReference type="KEGG" id="aaxa:NCTC10138_01408"/>
<dbReference type="GO" id="GO:0008299">
    <property type="term" value="P:isoprenoid biosynthetic process"/>
    <property type="evidence" value="ECO:0007669"/>
    <property type="project" value="UniProtKB-UniRule"/>
</dbReference>
<feature type="binding site" evidence="11">
    <location>
        <begin position="255"/>
        <end position="257"/>
    </location>
    <ligand>
        <name>FMN</name>
        <dbReference type="ChEBI" id="CHEBI:58210"/>
    </ligand>
</feature>
<comment type="function">
    <text evidence="11">Involved in the biosynthesis of isoprenoids. Catalyzes the 1,3-allylic rearrangement of the homoallylic substrate isopentenyl (IPP) to its allylic isomer, dimethylallyl diphosphate (DMAPP).</text>
</comment>
<evidence type="ECO:0000256" key="3">
    <source>
        <dbReference type="ARBA" id="ARBA00022630"/>
    </source>
</evidence>
<dbReference type="GO" id="GO:0004452">
    <property type="term" value="F:isopentenyl-diphosphate delta-isomerase activity"/>
    <property type="evidence" value="ECO:0007669"/>
    <property type="project" value="UniProtKB-UniRule"/>
</dbReference>